<dbReference type="EMBL" id="CP098807">
    <property type="protein sequence ID" value="USJ22008.1"/>
    <property type="molecule type" value="Genomic_DNA"/>
</dbReference>
<dbReference type="GO" id="GO:0030638">
    <property type="term" value="P:polyketide metabolic process"/>
    <property type="evidence" value="ECO:0007669"/>
    <property type="project" value="InterPro"/>
</dbReference>
<dbReference type="SUPFAM" id="SSF54427">
    <property type="entry name" value="NTF2-like"/>
    <property type="match status" value="1"/>
</dbReference>
<dbReference type="Gene3D" id="3.10.450.50">
    <property type="match status" value="1"/>
</dbReference>
<dbReference type="Proteomes" id="UP001055460">
    <property type="component" value="Chromosome"/>
</dbReference>
<gene>
    <name evidence="2" type="ORF">NE863_11845</name>
</gene>
<dbReference type="InterPro" id="IPR009959">
    <property type="entry name" value="Cyclase_SnoaL-like"/>
</dbReference>
<reference evidence="2" key="1">
    <citation type="submission" date="2022-06" db="EMBL/GenBank/DDBJ databases">
        <title>Physiological and biochemical characterization and genomic elucidation of a strain of the genus Ensifer adhaerens M8 that combines arsenic oxidation and chromium reduction.</title>
        <authorList>
            <person name="Li X."/>
            <person name="Yu c."/>
        </authorList>
    </citation>
    <scope>NUCLEOTIDE SEQUENCE</scope>
    <source>
        <strain evidence="2">M8</strain>
    </source>
</reference>
<dbReference type="Pfam" id="PF07366">
    <property type="entry name" value="SnoaL"/>
    <property type="match status" value="1"/>
</dbReference>
<organism evidence="2 3">
    <name type="scientific">Ensifer adhaerens</name>
    <name type="common">Sinorhizobium morelense</name>
    <dbReference type="NCBI Taxonomy" id="106592"/>
    <lineage>
        <taxon>Bacteria</taxon>
        <taxon>Pseudomonadati</taxon>
        <taxon>Pseudomonadota</taxon>
        <taxon>Alphaproteobacteria</taxon>
        <taxon>Hyphomicrobiales</taxon>
        <taxon>Rhizobiaceae</taxon>
        <taxon>Sinorhizobium/Ensifer group</taxon>
        <taxon>Ensifer</taxon>
    </lineage>
</organism>
<accession>A0A9Q8Y4H1</accession>
<keyword evidence="1" id="KW-0732">Signal</keyword>
<dbReference type="OrthoDB" id="7595152at2"/>
<name>A0A9Q8Y4H1_ENSAD</name>
<protein>
    <submittedName>
        <fullName evidence="2">Ester cyclase</fullName>
    </submittedName>
</protein>
<dbReference type="PANTHER" id="PTHR38436:SF1">
    <property type="entry name" value="ESTER CYCLASE"/>
    <property type="match status" value="1"/>
</dbReference>
<dbReference type="InterPro" id="IPR032710">
    <property type="entry name" value="NTF2-like_dom_sf"/>
</dbReference>
<sequence>MYRRQLLVAAGALGLSALVLTPAAFAADAAPDVVAAYVAAWNAHDSSKAASYFADDVTYYDASVGKPVTGKDAAKTGVIDNFLNAVPDAVWTMKGDPIASGDKVSFEWEFSGTNSGAWADGTAATNKSFKFTGASVFTVKDGKIAAQNDYYDALGFYKQLGLMQ</sequence>
<proteinExistence type="predicted"/>
<evidence type="ECO:0000313" key="2">
    <source>
        <dbReference type="EMBL" id="USJ22008.1"/>
    </source>
</evidence>
<dbReference type="AlphaFoldDB" id="A0A9Q8Y4H1"/>
<feature type="signal peptide" evidence="1">
    <location>
        <begin position="1"/>
        <end position="26"/>
    </location>
</feature>
<evidence type="ECO:0000313" key="3">
    <source>
        <dbReference type="Proteomes" id="UP001055460"/>
    </source>
</evidence>
<evidence type="ECO:0000256" key="1">
    <source>
        <dbReference type="SAM" id="SignalP"/>
    </source>
</evidence>
<feature type="chain" id="PRO_5040449119" evidence="1">
    <location>
        <begin position="27"/>
        <end position="164"/>
    </location>
</feature>
<dbReference type="PANTHER" id="PTHR38436">
    <property type="entry name" value="POLYKETIDE CYCLASE SNOAL-LIKE DOMAIN"/>
    <property type="match status" value="1"/>
</dbReference>
<dbReference type="RefSeq" id="WP_060515873.1">
    <property type="nucleotide sequence ID" value="NZ_CAXURO020000001.1"/>
</dbReference>